<protein>
    <submittedName>
        <fullName evidence="1">Fungal specific transcription factor domain family protein</fullName>
    </submittedName>
</protein>
<comment type="caution">
    <text evidence="1">The sequence shown here is derived from an EMBL/GenBank/DDBJ whole genome shotgun (WGS) entry which is preliminary data.</text>
</comment>
<organism evidence="1 2">
    <name type="scientific">Aspergillus niger</name>
    <dbReference type="NCBI Taxonomy" id="5061"/>
    <lineage>
        <taxon>Eukaryota</taxon>
        <taxon>Fungi</taxon>
        <taxon>Dikarya</taxon>
        <taxon>Ascomycota</taxon>
        <taxon>Pezizomycotina</taxon>
        <taxon>Eurotiomycetes</taxon>
        <taxon>Eurotiomycetidae</taxon>
        <taxon>Eurotiales</taxon>
        <taxon>Aspergillaceae</taxon>
        <taxon>Aspergillus</taxon>
        <taxon>Aspergillus subgen. Circumdati</taxon>
    </lineage>
</organism>
<evidence type="ECO:0000313" key="1">
    <source>
        <dbReference type="EMBL" id="TPR05871.1"/>
    </source>
</evidence>
<sequence length="183" mass="19887">MSQLVRWVRAHPANVVVVPMNVVRVVSLHEMFAIGTEGLGACSAIVTASSHGAIVAHIPPRPTASASDPCAGDNNVRRLMTEVTTLYMRYRDEYFTSHTDTVIVCALYQGAIALPDQVQIMHSALRRLGPSVWTYDIPGNYTNPGQGTVLAIGSRGLASLGLLNDGRARIYIEDQQYVPRPQS</sequence>
<dbReference type="OrthoDB" id="5368615at2759"/>
<dbReference type="EMBL" id="NKJJ02000011">
    <property type="protein sequence ID" value="TPR05871.1"/>
    <property type="molecule type" value="Genomic_DNA"/>
</dbReference>
<dbReference type="VEuPathDB" id="FungiDB:An19g00070"/>
<reference evidence="2" key="1">
    <citation type="submission" date="2018-10" db="EMBL/GenBank/DDBJ databases">
        <title>FDA dAtabase for Regulatory Grade micrObial Sequences (FDA-ARGOS): Supporting development and validation of Infectious Disease Dx tests.</title>
        <authorList>
            <person name="Kerrigan L."/>
            <person name="Tallon L."/>
            <person name="Sadzewicz L."/>
            <person name="Sengamalay N."/>
            <person name="Ott S."/>
            <person name="Godinez A."/>
            <person name="Nagaraj S."/>
            <person name="Vavikolanu K."/>
            <person name="Nadendla S."/>
            <person name="George J."/>
            <person name="Sichtig H."/>
        </authorList>
    </citation>
    <scope>NUCLEOTIDE SEQUENCE [LARGE SCALE GENOMIC DNA]</scope>
    <source>
        <strain evidence="2">FDAARGOS_311</strain>
    </source>
</reference>
<dbReference type="VEuPathDB" id="FungiDB:ASPNIDRAFT2_1175610"/>
<dbReference type="eggNOG" id="ENOG502T17S">
    <property type="taxonomic scope" value="Eukaryota"/>
</dbReference>
<dbReference type="Proteomes" id="UP000197666">
    <property type="component" value="Unassembled WGS sequence"/>
</dbReference>
<dbReference type="VEuPathDB" id="FungiDB:M747DRAFT_229893"/>
<dbReference type="AlphaFoldDB" id="A0A254U6K3"/>
<evidence type="ECO:0000313" key="2">
    <source>
        <dbReference type="Proteomes" id="UP000197666"/>
    </source>
</evidence>
<name>A0A254U6K3_ASPNG</name>
<dbReference type="VEuPathDB" id="FungiDB:ATCC64974_62920"/>
<gene>
    <name evidence="1" type="ORF">CAN33_0011625</name>
</gene>
<accession>A0A254U6K3</accession>
<proteinExistence type="predicted"/>